<dbReference type="Gene3D" id="3.40.50.11980">
    <property type="match status" value="1"/>
</dbReference>
<evidence type="ECO:0000256" key="1">
    <source>
        <dbReference type="SAM" id="MobiDB-lite"/>
    </source>
</evidence>
<dbReference type="OrthoDB" id="392925at2759"/>
<accession>D8M3Y2</accession>
<gene>
    <name evidence="2" type="ORF">GSBLH_T00002709001</name>
</gene>
<proteinExistence type="predicted"/>
<feature type="region of interest" description="Disordered" evidence="1">
    <location>
        <begin position="155"/>
        <end position="238"/>
    </location>
</feature>
<sequence>MLISIIGITITHVYSDENILFSDPEEQNNEKMIQIYIQVCMTWIKLYDTSKTVFFVPILLMLFYASKYLDSNLISKKAAVAFVMMKERVERDIKPVASEIDPLYSKIVSLFRCCSFVLFIQQVTTSFIHDALFESSAERVCHLIKTEQWVSRGKPEKKIPVASQKNGKSTRAGGKDGKLERTAKDGKLERTAKDLKKPQRSEKEEREESRLVTSPPRKGSSSLALSGNRREQKKGNDNKQEVFLTVSSSLSLSDFDNLGSLVSNIDIPSSFSVVLDVSNIAFSYGCHETYACKGIRLACEYFRKKGCAISGYLNAKYFDGMTFFLSIIRRKTNYEDHSRVWNKS</sequence>
<dbReference type="Proteomes" id="UP000008312">
    <property type="component" value="Unassembled WGS sequence"/>
</dbReference>
<dbReference type="InParanoid" id="D8M3Y2"/>
<feature type="compositionally biased region" description="Basic and acidic residues" evidence="1">
    <location>
        <begin position="228"/>
        <end position="238"/>
    </location>
</feature>
<feature type="compositionally biased region" description="Basic and acidic residues" evidence="1">
    <location>
        <begin position="173"/>
        <end position="210"/>
    </location>
</feature>
<reference evidence="2" key="1">
    <citation type="submission" date="2010-02" db="EMBL/GenBank/DDBJ databases">
        <title>Sequencing and annotation of the Blastocystis hominis genome.</title>
        <authorList>
            <person name="Wincker P."/>
        </authorList>
    </citation>
    <scope>NUCLEOTIDE SEQUENCE</scope>
    <source>
        <strain evidence="2">Singapore isolate B</strain>
    </source>
</reference>
<dbReference type="AlphaFoldDB" id="D8M3Y2"/>
<name>D8M3Y2_BLAHO</name>
<organism evidence="2">
    <name type="scientific">Blastocystis hominis</name>
    <dbReference type="NCBI Taxonomy" id="12968"/>
    <lineage>
        <taxon>Eukaryota</taxon>
        <taxon>Sar</taxon>
        <taxon>Stramenopiles</taxon>
        <taxon>Bigyra</taxon>
        <taxon>Opalozoa</taxon>
        <taxon>Opalinata</taxon>
        <taxon>Blastocystidae</taxon>
        <taxon>Blastocystis</taxon>
    </lineage>
</organism>
<evidence type="ECO:0000313" key="2">
    <source>
        <dbReference type="EMBL" id="CBK22605.2"/>
    </source>
</evidence>
<evidence type="ECO:0000313" key="3">
    <source>
        <dbReference type="Proteomes" id="UP000008312"/>
    </source>
</evidence>
<dbReference type="EMBL" id="FN668650">
    <property type="protein sequence ID" value="CBK22605.2"/>
    <property type="molecule type" value="Genomic_DNA"/>
</dbReference>
<dbReference type="RefSeq" id="XP_012896653.1">
    <property type="nucleotide sequence ID" value="XM_013041199.1"/>
</dbReference>
<keyword evidence="3" id="KW-1185">Reference proteome</keyword>
<protein>
    <submittedName>
        <fullName evidence="2">Uncharacterized protein</fullName>
    </submittedName>
</protein>
<dbReference type="GeneID" id="24919852"/>